<sequence length="157" mass="18322">MSGAAARIFRPVVASWNWLRMAWATQPVLFVSGAMAIAGPLWVLVRPGTKVYLREIETWPSHYRGRFTIPLCLEERRTRAKWTTTSSRRRMYVIVNYIYICTVQCMVENGVLKKTKRWEERPKRIQVSLKLASSEVLYNIPRVHTPLTTHYLRSSPI</sequence>
<comment type="caution">
    <text evidence="2">The sequence shown here is derived from an EMBL/GenBank/DDBJ whole genome shotgun (WGS) entry which is preliminary data.</text>
</comment>
<keyword evidence="1" id="KW-0472">Membrane</keyword>
<keyword evidence="1" id="KW-0812">Transmembrane</keyword>
<evidence type="ECO:0000256" key="1">
    <source>
        <dbReference type="SAM" id="Phobius"/>
    </source>
</evidence>
<organism evidence="2 3">
    <name type="scientific">Geodia barretti</name>
    <name type="common">Barrett's horny sponge</name>
    <dbReference type="NCBI Taxonomy" id="519541"/>
    <lineage>
        <taxon>Eukaryota</taxon>
        <taxon>Metazoa</taxon>
        <taxon>Porifera</taxon>
        <taxon>Demospongiae</taxon>
        <taxon>Heteroscleromorpha</taxon>
        <taxon>Tetractinellida</taxon>
        <taxon>Astrophorina</taxon>
        <taxon>Geodiidae</taxon>
        <taxon>Geodia</taxon>
    </lineage>
</organism>
<keyword evidence="3" id="KW-1185">Reference proteome</keyword>
<protein>
    <submittedName>
        <fullName evidence="2">Uncharacterized protein</fullName>
    </submittedName>
</protein>
<dbReference type="Proteomes" id="UP001174909">
    <property type="component" value="Unassembled WGS sequence"/>
</dbReference>
<evidence type="ECO:0000313" key="3">
    <source>
        <dbReference type="Proteomes" id="UP001174909"/>
    </source>
</evidence>
<proteinExistence type="predicted"/>
<keyword evidence="1" id="KW-1133">Transmembrane helix</keyword>
<name>A0AA35RX80_GEOBA</name>
<feature type="transmembrane region" description="Helical" evidence="1">
    <location>
        <begin position="23"/>
        <end position="45"/>
    </location>
</feature>
<gene>
    <name evidence="2" type="ORF">GBAR_LOCUS11421</name>
</gene>
<evidence type="ECO:0000313" key="2">
    <source>
        <dbReference type="EMBL" id="CAI8018919.1"/>
    </source>
</evidence>
<dbReference type="AlphaFoldDB" id="A0AA35RX80"/>
<accession>A0AA35RX80</accession>
<reference evidence="2" key="1">
    <citation type="submission" date="2023-03" db="EMBL/GenBank/DDBJ databases">
        <authorList>
            <person name="Steffen K."/>
            <person name="Cardenas P."/>
        </authorList>
    </citation>
    <scope>NUCLEOTIDE SEQUENCE</scope>
</reference>
<dbReference type="EMBL" id="CASHTH010001713">
    <property type="protein sequence ID" value="CAI8018919.1"/>
    <property type="molecule type" value="Genomic_DNA"/>
</dbReference>